<dbReference type="PRINTS" id="PR00604">
    <property type="entry name" value="CYTCHRMECIAB"/>
</dbReference>
<keyword evidence="1" id="KW-0813">Transport</keyword>
<reference evidence="9" key="1">
    <citation type="submission" date="2023-03" db="EMBL/GenBank/DDBJ databases">
        <title>Multiphase analysis and comparison of six strains from genera Psychromarinibacter, Lutimaribacter, and Maritimibacter, including a novel species: Psychromarinibacter sediminicola sp. nov.</title>
        <authorList>
            <person name="Wang Y.-H."/>
            <person name="Ye M.-Q."/>
            <person name="Du Z.-J."/>
        </authorList>
    </citation>
    <scope>NUCLEOTIDE SEQUENCE</scope>
    <source>
        <strain evidence="9">C21-152</strain>
    </source>
</reference>
<dbReference type="InterPro" id="IPR009056">
    <property type="entry name" value="Cyt_c-like_dom"/>
</dbReference>
<feature type="domain" description="Cytochrome c" evidence="8">
    <location>
        <begin position="123"/>
        <end position="211"/>
    </location>
</feature>
<dbReference type="Proteomes" id="UP001220964">
    <property type="component" value="Unassembled WGS sequence"/>
</dbReference>
<keyword evidence="5 6" id="KW-0408">Iron</keyword>
<evidence type="ECO:0000256" key="2">
    <source>
        <dbReference type="ARBA" id="ARBA00022617"/>
    </source>
</evidence>
<dbReference type="PROSITE" id="PS51007">
    <property type="entry name" value="CYTC"/>
    <property type="match status" value="2"/>
</dbReference>
<evidence type="ECO:0000256" key="6">
    <source>
        <dbReference type="PROSITE-ProRule" id="PRU00433"/>
    </source>
</evidence>
<evidence type="ECO:0000256" key="1">
    <source>
        <dbReference type="ARBA" id="ARBA00022448"/>
    </source>
</evidence>
<proteinExistence type="predicted"/>
<evidence type="ECO:0000313" key="10">
    <source>
        <dbReference type="Proteomes" id="UP001220964"/>
    </source>
</evidence>
<organism evidence="9 10">
    <name type="scientific">Psychromarinibacter sediminicola</name>
    <dbReference type="NCBI Taxonomy" id="3033385"/>
    <lineage>
        <taxon>Bacteria</taxon>
        <taxon>Pseudomonadati</taxon>
        <taxon>Pseudomonadota</taxon>
        <taxon>Alphaproteobacteria</taxon>
        <taxon>Rhodobacterales</taxon>
        <taxon>Paracoccaceae</taxon>
        <taxon>Psychromarinibacter</taxon>
    </lineage>
</organism>
<dbReference type="EMBL" id="JARGYC010000008">
    <property type="protein sequence ID" value="MDF0600009.1"/>
    <property type="molecule type" value="Genomic_DNA"/>
</dbReference>
<dbReference type="AlphaFoldDB" id="A0AAE3T8F2"/>
<evidence type="ECO:0000256" key="3">
    <source>
        <dbReference type="ARBA" id="ARBA00022723"/>
    </source>
</evidence>
<name>A0AAE3T8F2_9RHOB</name>
<keyword evidence="10" id="KW-1185">Reference proteome</keyword>
<dbReference type="GO" id="GO:0046872">
    <property type="term" value="F:metal ion binding"/>
    <property type="evidence" value="ECO:0007669"/>
    <property type="project" value="UniProtKB-KW"/>
</dbReference>
<feature type="domain" description="Cytochrome c" evidence="8">
    <location>
        <begin position="322"/>
        <end position="425"/>
    </location>
</feature>
<accession>A0AAE3T8F2</accession>
<evidence type="ECO:0000256" key="5">
    <source>
        <dbReference type="ARBA" id="ARBA00023004"/>
    </source>
</evidence>
<dbReference type="GO" id="GO:0020037">
    <property type="term" value="F:heme binding"/>
    <property type="evidence" value="ECO:0007669"/>
    <property type="project" value="InterPro"/>
</dbReference>
<dbReference type="InterPro" id="IPR036909">
    <property type="entry name" value="Cyt_c-like_dom_sf"/>
</dbReference>
<dbReference type="Gene3D" id="1.10.760.10">
    <property type="entry name" value="Cytochrome c-like domain"/>
    <property type="match status" value="2"/>
</dbReference>
<comment type="caution">
    <text evidence="9">The sequence shown here is derived from an EMBL/GenBank/DDBJ whole genome shotgun (WGS) entry which is preliminary data.</text>
</comment>
<keyword evidence="3 6" id="KW-0479">Metal-binding</keyword>
<dbReference type="PANTHER" id="PTHR11961">
    <property type="entry name" value="CYTOCHROME C"/>
    <property type="match status" value="1"/>
</dbReference>
<evidence type="ECO:0000256" key="7">
    <source>
        <dbReference type="SAM" id="MobiDB-lite"/>
    </source>
</evidence>
<evidence type="ECO:0000259" key="8">
    <source>
        <dbReference type="PROSITE" id="PS51007"/>
    </source>
</evidence>
<feature type="region of interest" description="Disordered" evidence="7">
    <location>
        <begin position="273"/>
        <end position="300"/>
    </location>
</feature>
<keyword evidence="2 6" id="KW-0349">Heme</keyword>
<evidence type="ECO:0000256" key="4">
    <source>
        <dbReference type="ARBA" id="ARBA00022982"/>
    </source>
</evidence>
<dbReference type="InterPro" id="IPR002327">
    <property type="entry name" value="Cyt_c_1A/1B"/>
</dbReference>
<evidence type="ECO:0000313" key="9">
    <source>
        <dbReference type="EMBL" id="MDF0600009.1"/>
    </source>
</evidence>
<sequence>MSKFLNLFAPSLGGAAAVLGGAYILADQFVVDMPAPARGELVTPAEAESHAPAAEETAAADSDMAAVETAEAEPEAVAIPEATEAAYEPGPTFGLGREATDEEIAAWDVNVMPDGRGLPEGSGSVLDGETLFVERCAVCHGDFAEGVGNWPSLAGGEGTLADADPVKTVGSYWPYLSTAFDYVHRSMPFGDAQSLTADETYAIVAYILYSNYLVEDDFVLSDENFLDVEMPNADGFIVDDRAETEYPDWRTEPCMENCKDAVEITMRATVLDVTPEEENAEETADDEQMVEEPVTEDSTEEEAAEATAEMAQPEEDEEIDPELVAAGEAAFRKCKACHQVGDGAKNRTGPVLNGVVGRVAGAIEDFRYSNALEDLNEEDFVWTEEHLAAFLEDPRGYIKGNRMSFAGFRDEADIEAVIAYLRTFE</sequence>
<dbReference type="RefSeq" id="WP_275566155.1">
    <property type="nucleotide sequence ID" value="NZ_JARGYC010000008.1"/>
</dbReference>
<dbReference type="SUPFAM" id="SSF46626">
    <property type="entry name" value="Cytochrome c"/>
    <property type="match status" value="2"/>
</dbReference>
<keyword evidence="4" id="KW-0249">Electron transport</keyword>
<gene>
    <name evidence="9" type="ORF">P1J78_04625</name>
</gene>
<dbReference type="Pfam" id="PF00034">
    <property type="entry name" value="Cytochrom_C"/>
    <property type="match status" value="2"/>
</dbReference>
<feature type="compositionally biased region" description="Acidic residues" evidence="7">
    <location>
        <begin position="274"/>
        <end position="300"/>
    </location>
</feature>
<protein>
    <submittedName>
        <fullName evidence="9">C-type cytochrome</fullName>
    </submittedName>
</protein>
<dbReference type="GO" id="GO:0009055">
    <property type="term" value="F:electron transfer activity"/>
    <property type="evidence" value="ECO:0007669"/>
    <property type="project" value="InterPro"/>
</dbReference>